<name>D8PLB9_SCHCM</name>
<dbReference type="Gene3D" id="3.80.10.10">
    <property type="entry name" value="Ribonuclease Inhibitor"/>
    <property type="match status" value="1"/>
</dbReference>
<dbReference type="InParanoid" id="D8PLB9"/>
<reference evidence="1 2" key="1">
    <citation type="journal article" date="2010" name="Nat. Biotechnol.">
        <title>Genome sequence of the model mushroom Schizophyllum commune.</title>
        <authorList>
            <person name="Ohm R.A."/>
            <person name="de Jong J.F."/>
            <person name="Lugones L.G."/>
            <person name="Aerts A."/>
            <person name="Kothe E."/>
            <person name="Stajich J.E."/>
            <person name="de Vries R.P."/>
            <person name="Record E."/>
            <person name="Levasseur A."/>
            <person name="Baker S.E."/>
            <person name="Bartholomew K.A."/>
            <person name="Coutinho P.M."/>
            <person name="Erdmann S."/>
            <person name="Fowler T.J."/>
            <person name="Gathman A.C."/>
            <person name="Lombard V."/>
            <person name="Henrissat B."/>
            <person name="Knabe N."/>
            <person name="Kuees U."/>
            <person name="Lilly W.W."/>
            <person name="Lindquist E."/>
            <person name="Lucas S."/>
            <person name="Magnuson J.K."/>
            <person name="Piumi F."/>
            <person name="Raudaskoski M."/>
            <person name="Salamov A."/>
            <person name="Schmutz J."/>
            <person name="Schwarze F.W.M.R."/>
            <person name="vanKuyk P.A."/>
            <person name="Horton J.S."/>
            <person name="Grigoriev I.V."/>
            <person name="Woesten H.A.B."/>
        </authorList>
    </citation>
    <scope>NUCLEOTIDE SEQUENCE [LARGE SCALE GENOMIC DNA]</scope>
    <source>
        <strain evidence="2">H4-8 / FGSC 9210</strain>
    </source>
</reference>
<dbReference type="Proteomes" id="UP000007431">
    <property type="component" value="Unassembled WGS sequence"/>
</dbReference>
<feature type="non-terminal residue" evidence="1">
    <location>
        <position position="534"/>
    </location>
</feature>
<evidence type="ECO:0000313" key="2">
    <source>
        <dbReference type="Proteomes" id="UP000007431"/>
    </source>
</evidence>
<dbReference type="EMBL" id="GL377302">
    <property type="protein sequence ID" value="EFJ04077.1"/>
    <property type="molecule type" value="Genomic_DNA"/>
</dbReference>
<dbReference type="VEuPathDB" id="FungiDB:SCHCODRAFT_02609396"/>
<evidence type="ECO:0000313" key="1">
    <source>
        <dbReference type="EMBL" id="EFJ04077.1"/>
    </source>
</evidence>
<keyword evidence="2" id="KW-1185">Reference proteome</keyword>
<sequence>MIVLMFQGTDAHQSEREGAPACSCPEPSGLTRGRLACMSSAEEEQPAETYTSTLDASIAAIDAQIAVHRAHIASLERDRAQLVEVKRREQLIEAEHCMQALQAPILRLPRELLELITHAALPPQWSTAVSGTICFPLLQSCRRIRVVALTMPELWCTIVLPPNQSLIADKFYDVAQRYLVRAQPLPIHLVDPTKQYRRQDARLDRWMVEHMARFRTATWCMHLANLAPTKVAAPSLESAMFLATYRKGAADTTPSGLLTIVDAPMLRTVTIGVFLPLAALELPWAQLTELNVRIFRFRPENLHVFQSCVALSTLNVSVEYEFALPECPPIALNSLRTLKVGDYATLLAPRIVTPVLTDLSIYISTQQHWDPVLDWTPRMIPISTWLKNSTPPSSLHALTVTGLWRDSHLDDLKDVFLLLPTIDHLSLSCRESDAAEDHDLLKAIILLDDTAILPNLEHLSLQIEHGAFETMLDFGTALKKFALCRWANGGERPTGRLTFRSLACEKRECRCYVETEWLETLKAEGILVYRPTCT</sequence>
<dbReference type="OrthoDB" id="2269034at2759"/>
<evidence type="ECO:0008006" key="3">
    <source>
        <dbReference type="Google" id="ProtNLM"/>
    </source>
</evidence>
<dbReference type="AlphaFoldDB" id="D8PLB9"/>
<organism evidence="2">
    <name type="scientific">Schizophyllum commune (strain H4-8 / FGSC 9210)</name>
    <name type="common">Split gill fungus</name>
    <dbReference type="NCBI Taxonomy" id="578458"/>
    <lineage>
        <taxon>Eukaryota</taxon>
        <taxon>Fungi</taxon>
        <taxon>Dikarya</taxon>
        <taxon>Basidiomycota</taxon>
        <taxon>Agaricomycotina</taxon>
        <taxon>Agaricomycetes</taxon>
        <taxon>Agaricomycetidae</taxon>
        <taxon>Agaricales</taxon>
        <taxon>Schizophyllaceae</taxon>
        <taxon>Schizophyllum</taxon>
    </lineage>
</organism>
<proteinExistence type="predicted"/>
<dbReference type="HOGENOM" id="CLU_519867_0_0_1"/>
<dbReference type="GeneID" id="9595002"/>
<accession>D8PLB9</accession>
<dbReference type="InterPro" id="IPR032675">
    <property type="entry name" value="LRR_dom_sf"/>
</dbReference>
<protein>
    <recommendedName>
        <fullName evidence="3">F-box domain-containing protein</fullName>
    </recommendedName>
</protein>
<dbReference type="KEGG" id="scm:SCHCO_02609396"/>
<gene>
    <name evidence="1" type="ORF">SCHCODRAFT_104634</name>
</gene>